<accession>A0A7V2SZZ4</accession>
<feature type="domain" description="Glycosyltransferase 2-like" evidence="1">
    <location>
        <begin position="7"/>
        <end position="149"/>
    </location>
</feature>
<protein>
    <submittedName>
        <fullName evidence="2">Glycosyltransferase family 2 protein</fullName>
    </submittedName>
</protein>
<reference evidence="2" key="1">
    <citation type="journal article" date="2020" name="mSystems">
        <title>Genome- and Community-Level Interaction Insights into Carbon Utilization and Element Cycling Functions of Hydrothermarchaeota in Hydrothermal Sediment.</title>
        <authorList>
            <person name="Zhou Z."/>
            <person name="Liu Y."/>
            <person name="Xu W."/>
            <person name="Pan J."/>
            <person name="Luo Z.H."/>
            <person name="Li M."/>
        </authorList>
    </citation>
    <scope>NUCLEOTIDE SEQUENCE [LARGE SCALE GENOMIC DNA]</scope>
    <source>
        <strain evidence="2">HyVt-493</strain>
    </source>
</reference>
<dbReference type="Gene3D" id="3.90.550.10">
    <property type="entry name" value="Spore Coat Polysaccharide Biosynthesis Protein SpsA, Chain A"/>
    <property type="match status" value="1"/>
</dbReference>
<evidence type="ECO:0000259" key="1">
    <source>
        <dbReference type="Pfam" id="PF00535"/>
    </source>
</evidence>
<dbReference type="Pfam" id="PF00535">
    <property type="entry name" value="Glycos_transf_2"/>
    <property type="match status" value="1"/>
</dbReference>
<dbReference type="InterPro" id="IPR001173">
    <property type="entry name" value="Glyco_trans_2-like"/>
</dbReference>
<proteinExistence type="predicted"/>
<dbReference type="PANTHER" id="PTHR43179">
    <property type="entry name" value="RHAMNOSYLTRANSFERASE WBBL"/>
    <property type="match status" value="1"/>
</dbReference>
<dbReference type="Proteomes" id="UP000885750">
    <property type="component" value="Unassembled WGS sequence"/>
</dbReference>
<gene>
    <name evidence="2" type="ORF">ENJ51_07100</name>
</gene>
<organism evidence="2">
    <name type="scientific">Leucothrix mucor</name>
    <dbReference type="NCBI Taxonomy" id="45248"/>
    <lineage>
        <taxon>Bacteria</taxon>
        <taxon>Pseudomonadati</taxon>
        <taxon>Pseudomonadota</taxon>
        <taxon>Gammaproteobacteria</taxon>
        <taxon>Thiotrichales</taxon>
        <taxon>Thiotrichaceae</taxon>
        <taxon>Leucothrix</taxon>
    </lineage>
</organism>
<dbReference type="InterPro" id="IPR029044">
    <property type="entry name" value="Nucleotide-diphossugar_trans"/>
</dbReference>
<comment type="caution">
    <text evidence="2">The sequence shown here is derived from an EMBL/GenBank/DDBJ whole genome shotgun (WGS) entry which is preliminary data.</text>
</comment>
<dbReference type="EMBL" id="DRMS01000265">
    <property type="protein sequence ID" value="HFC92564.1"/>
    <property type="molecule type" value="Genomic_DNA"/>
</dbReference>
<dbReference type="PANTHER" id="PTHR43179:SF7">
    <property type="entry name" value="RHAMNOSYLTRANSFERASE WBBL"/>
    <property type="match status" value="1"/>
</dbReference>
<dbReference type="CDD" id="cd04186">
    <property type="entry name" value="GT_2_like_c"/>
    <property type="match status" value="1"/>
</dbReference>
<dbReference type="SUPFAM" id="SSF53448">
    <property type="entry name" value="Nucleotide-diphospho-sugar transferases"/>
    <property type="match status" value="1"/>
</dbReference>
<dbReference type="AlphaFoldDB" id="A0A7V2SZZ4"/>
<sequence>MLNKTLSIITVNYKSWAILRKCLQSFKDYPPTINYEIIVVDNDSQDGKFDDFQQEFSNIKLISNTGNHGFSNGCNLGAQQAIGDYLLFLNPDVLLNKSKAIDTMVSYAQKNPTCGIISCRRINPKGKPERELAFLNLWLNTGWMRALYKLWNKKKLAKKFPQDADIWHPDWVSGSVVLIQHALFQRVGRWSQEDFWMYSEDPDLCKKVREQGKEITLLRHVEVQHAHGGSSRRNPQTTAITKSEVVTSHHVFIQKYGKGFNRLALHAFTFSNTVIAWSLRTVFSLLVFWMPTFKSSALTLITIIKYYSSAFIRGTWKSKRLP</sequence>
<name>A0A7V2SZZ4_LEUMU</name>
<evidence type="ECO:0000313" key="2">
    <source>
        <dbReference type="EMBL" id="HFC92564.1"/>
    </source>
</evidence>